<dbReference type="EMBL" id="CAUYUJ010012336">
    <property type="protein sequence ID" value="CAK0833761.1"/>
    <property type="molecule type" value="Genomic_DNA"/>
</dbReference>
<evidence type="ECO:0000256" key="1">
    <source>
        <dbReference type="SAM" id="MobiDB-lite"/>
    </source>
</evidence>
<comment type="caution">
    <text evidence="2">The sequence shown here is derived from an EMBL/GenBank/DDBJ whole genome shotgun (WGS) entry which is preliminary data.</text>
</comment>
<accession>A0ABN9SPJ0</accession>
<evidence type="ECO:0000313" key="3">
    <source>
        <dbReference type="Proteomes" id="UP001189429"/>
    </source>
</evidence>
<protein>
    <submittedName>
        <fullName evidence="2">Uncharacterized protein</fullName>
    </submittedName>
</protein>
<proteinExistence type="predicted"/>
<keyword evidence="3" id="KW-1185">Reference proteome</keyword>
<sequence>MAEGADWRLPLCRQRWLRRVEKHAHVTWAFGPSGEFGANFPPKMRRFLTSRSKADAPPAAPEPPASARGGPAAAAAGSDRWAVDGLFPPVAALRVRSCQHRVLFILCTHKSGWLLPHARGLIKDIVRLGDVQERDEDTEIQAALELPGGIQFTRKAFTVARVVGGPFDGLQCVGVHSDRETRLRAVRLGLAAAARVLAPAPGGRTEDPTRDGEFAALVRRAGRLLSQPGGAPGGE</sequence>
<evidence type="ECO:0000313" key="2">
    <source>
        <dbReference type="EMBL" id="CAK0833761.1"/>
    </source>
</evidence>
<reference evidence="2" key="1">
    <citation type="submission" date="2023-10" db="EMBL/GenBank/DDBJ databases">
        <authorList>
            <person name="Chen Y."/>
            <person name="Shah S."/>
            <person name="Dougan E. K."/>
            <person name="Thang M."/>
            <person name="Chan C."/>
        </authorList>
    </citation>
    <scope>NUCLEOTIDE SEQUENCE [LARGE SCALE GENOMIC DNA]</scope>
</reference>
<feature type="region of interest" description="Disordered" evidence="1">
    <location>
        <begin position="51"/>
        <end position="73"/>
    </location>
</feature>
<gene>
    <name evidence="2" type="ORF">PCOR1329_LOCUS31356</name>
</gene>
<dbReference type="Proteomes" id="UP001189429">
    <property type="component" value="Unassembled WGS sequence"/>
</dbReference>
<feature type="non-terminal residue" evidence="2">
    <location>
        <position position="235"/>
    </location>
</feature>
<organism evidence="2 3">
    <name type="scientific">Prorocentrum cordatum</name>
    <dbReference type="NCBI Taxonomy" id="2364126"/>
    <lineage>
        <taxon>Eukaryota</taxon>
        <taxon>Sar</taxon>
        <taxon>Alveolata</taxon>
        <taxon>Dinophyceae</taxon>
        <taxon>Prorocentrales</taxon>
        <taxon>Prorocentraceae</taxon>
        <taxon>Prorocentrum</taxon>
    </lineage>
</organism>
<name>A0ABN9SPJ0_9DINO</name>